<gene>
    <name evidence="3" type="ORF">Ato02nite_095040</name>
</gene>
<dbReference type="Pfam" id="PF02861">
    <property type="entry name" value="Clp_N"/>
    <property type="match status" value="1"/>
</dbReference>
<dbReference type="Gene3D" id="1.10.1780.10">
    <property type="entry name" value="Clp, N-terminal domain"/>
    <property type="match status" value="2"/>
</dbReference>
<sequence>MPKINVYLPDDLADAVRDSGVPVSAICQRALEQAIRRMQAIREVSLSDLDPASFSERLPSFTGRLVMALSLAADRAKAASTTIVTTGDLLGGLQAEGSNLALQILTAMDVAPASLTAPSTPEPAVAGEALRFSNPAAVALELAVGEAVGFGHNYVGCEHLLVALAGEPDGTAGELLRTRGVDARSTRRAVAAALAGYVHLRASATQAPPASALMAAFRTELAPLIERIERLEARAN</sequence>
<dbReference type="Proteomes" id="UP000677082">
    <property type="component" value="Unassembled WGS sequence"/>
</dbReference>
<comment type="caution">
    <text evidence="3">The sequence shown here is derived from an EMBL/GenBank/DDBJ whole genome shotgun (WGS) entry which is preliminary data.</text>
</comment>
<organism evidence="3 4">
    <name type="scientific">Paractinoplanes toevensis</name>
    <dbReference type="NCBI Taxonomy" id="571911"/>
    <lineage>
        <taxon>Bacteria</taxon>
        <taxon>Bacillati</taxon>
        <taxon>Actinomycetota</taxon>
        <taxon>Actinomycetes</taxon>
        <taxon>Micromonosporales</taxon>
        <taxon>Micromonosporaceae</taxon>
        <taxon>Paractinoplanes</taxon>
    </lineage>
</organism>
<keyword evidence="4" id="KW-1185">Reference proteome</keyword>
<dbReference type="SUPFAM" id="SSF81923">
    <property type="entry name" value="Double Clp-N motif"/>
    <property type="match status" value="1"/>
</dbReference>
<name>A0A920BRK3_9ACTN</name>
<proteinExistence type="predicted"/>
<evidence type="ECO:0000313" key="3">
    <source>
        <dbReference type="EMBL" id="GIM97711.1"/>
    </source>
</evidence>
<keyword evidence="1" id="KW-0677">Repeat</keyword>
<accession>A0A920BRK3</accession>
<feature type="domain" description="Clp R" evidence="2">
    <location>
        <begin position="58"/>
        <end position="196"/>
    </location>
</feature>
<evidence type="ECO:0000259" key="2">
    <source>
        <dbReference type="PROSITE" id="PS51903"/>
    </source>
</evidence>
<evidence type="ECO:0000256" key="1">
    <source>
        <dbReference type="PROSITE-ProRule" id="PRU01251"/>
    </source>
</evidence>
<evidence type="ECO:0000313" key="4">
    <source>
        <dbReference type="Proteomes" id="UP000677082"/>
    </source>
</evidence>
<dbReference type="InterPro" id="IPR036628">
    <property type="entry name" value="Clp_N_dom_sf"/>
</dbReference>
<protein>
    <recommendedName>
        <fullName evidence="2">Clp R domain-containing protein</fullName>
    </recommendedName>
</protein>
<reference evidence="3 4" key="1">
    <citation type="submission" date="2021-03" db="EMBL/GenBank/DDBJ databases">
        <title>Whole genome shotgun sequence of Actinoplanes toevensis NBRC 105298.</title>
        <authorList>
            <person name="Komaki H."/>
            <person name="Tamura T."/>
        </authorList>
    </citation>
    <scope>NUCLEOTIDE SEQUENCE [LARGE SCALE GENOMIC DNA]</scope>
    <source>
        <strain evidence="3 4">NBRC 105298</strain>
    </source>
</reference>
<dbReference type="PROSITE" id="PS51903">
    <property type="entry name" value="CLP_R"/>
    <property type="match status" value="1"/>
</dbReference>
<dbReference type="RefSeq" id="WP_213013337.1">
    <property type="nucleotide sequence ID" value="NZ_BOQN01000156.1"/>
</dbReference>
<dbReference type="EMBL" id="BOQN01000156">
    <property type="protein sequence ID" value="GIM97711.1"/>
    <property type="molecule type" value="Genomic_DNA"/>
</dbReference>
<dbReference type="AlphaFoldDB" id="A0A920BRK3"/>
<dbReference type="InterPro" id="IPR004176">
    <property type="entry name" value="Clp_R_N"/>
</dbReference>